<organism evidence="1 2">
    <name type="scientific">Stylonychia lemnae</name>
    <name type="common">Ciliate</name>
    <dbReference type="NCBI Taxonomy" id="5949"/>
    <lineage>
        <taxon>Eukaryota</taxon>
        <taxon>Sar</taxon>
        <taxon>Alveolata</taxon>
        <taxon>Ciliophora</taxon>
        <taxon>Intramacronucleata</taxon>
        <taxon>Spirotrichea</taxon>
        <taxon>Stichotrichia</taxon>
        <taxon>Sporadotrichida</taxon>
        <taxon>Oxytrichidae</taxon>
        <taxon>Stylonychinae</taxon>
        <taxon>Stylonychia</taxon>
    </lineage>
</organism>
<dbReference type="AlphaFoldDB" id="A0A078A851"/>
<proteinExistence type="predicted"/>
<dbReference type="EMBL" id="CCKQ01006728">
    <property type="protein sequence ID" value="CDW78046.1"/>
    <property type="molecule type" value="Genomic_DNA"/>
</dbReference>
<evidence type="ECO:0000313" key="1">
    <source>
        <dbReference type="EMBL" id="CDW78046.1"/>
    </source>
</evidence>
<gene>
    <name evidence="1" type="primary">Contig11014.g11768</name>
    <name evidence="1" type="ORF">STYLEM_7016</name>
</gene>
<evidence type="ECO:0000313" key="2">
    <source>
        <dbReference type="Proteomes" id="UP000039865"/>
    </source>
</evidence>
<sequence>MVIGNQSVIGGFSQVVSDQVKGQGIISSQGVFKECQVSSGAGTGTFSANKDGNPMFIPQ</sequence>
<keyword evidence="2" id="KW-1185">Reference proteome</keyword>
<protein>
    <submittedName>
        <fullName evidence="1">Uncharacterized protein</fullName>
    </submittedName>
</protein>
<dbReference type="Proteomes" id="UP000039865">
    <property type="component" value="Unassembled WGS sequence"/>
</dbReference>
<dbReference type="InParanoid" id="A0A078A851"/>
<accession>A0A078A851</accession>
<reference evidence="1 2" key="1">
    <citation type="submission" date="2014-06" db="EMBL/GenBank/DDBJ databases">
        <authorList>
            <person name="Swart Estienne"/>
        </authorList>
    </citation>
    <scope>NUCLEOTIDE SEQUENCE [LARGE SCALE GENOMIC DNA]</scope>
    <source>
        <strain evidence="1 2">130c</strain>
    </source>
</reference>
<name>A0A078A851_STYLE</name>